<feature type="compositionally biased region" description="Pro residues" evidence="1">
    <location>
        <begin position="26"/>
        <end position="44"/>
    </location>
</feature>
<keyword evidence="4" id="KW-1185">Reference proteome</keyword>
<dbReference type="AlphaFoldDB" id="A0A1X2HW35"/>
<keyword evidence="2" id="KW-0812">Transmembrane</keyword>
<sequence>MTSTNQNDGESSHSFTAQPQENTLPLPAPPPDYQHALPPPPYMPTCSPPSAESLDIHQFWSTAVNRQRYSVDSTTEYGVEKGGRNPIKRVRWCIASWSTALRRDQRLACCGCFTVCFMVALAVIFITVFAVLPLHVNDSIKKGIGNPSMTGPKR</sequence>
<evidence type="ECO:0000256" key="1">
    <source>
        <dbReference type="SAM" id="MobiDB-lite"/>
    </source>
</evidence>
<evidence type="ECO:0000313" key="4">
    <source>
        <dbReference type="Proteomes" id="UP000242180"/>
    </source>
</evidence>
<organism evidence="3 4">
    <name type="scientific">Syncephalastrum racemosum</name>
    <name type="common">Filamentous fungus</name>
    <dbReference type="NCBI Taxonomy" id="13706"/>
    <lineage>
        <taxon>Eukaryota</taxon>
        <taxon>Fungi</taxon>
        <taxon>Fungi incertae sedis</taxon>
        <taxon>Mucoromycota</taxon>
        <taxon>Mucoromycotina</taxon>
        <taxon>Mucoromycetes</taxon>
        <taxon>Mucorales</taxon>
        <taxon>Syncephalastraceae</taxon>
        <taxon>Syncephalastrum</taxon>
    </lineage>
</organism>
<evidence type="ECO:0000256" key="2">
    <source>
        <dbReference type="SAM" id="Phobius"/>
    </source>
</evidence>
<protein>
    <submittedName>
        <fullName evidence="3">Uncharacterized protein</fullName>
    </submittedName>
</protein>
<reference evidence="3 4" key="1">
    <citation type="submission" date="2016-07" db="EMBL/GenBank/DDBJ databases">
        <title>Pervasive Adenine N6-methylation of Active Genes in Fungi.</title>
        <authorList>
            <consortium name="DOE Joint Genome Institute"/>
            <person name="Mondo S.J."/>
            <person name="Dannebaum R.O."/>
            <person name="Kuo R.C."/>
            <person name="Labutti K."/>
            <person name="Haridas S."/>
            <person name="Kuo A."/>
            <person name="Salamov A."/>
            <person name="Ahrendt S.R."/>
            <person name="Lipzen A."/>
            <person name="Sullivan W."/>
            <person name="Andreopoulos W.B."/>
            <person name="Clum A."/>
            <person name="Lindquist E."/>
            <person name="Daum C."/>
            <person name="Ramamoorthy G.K."/>
            <person name="Gryganskyi A."/>
            <person name="Culley D."/>
            <person name="Magnuson J.K."/>
            <person name="James T.Y."/>
            <person name="O'Malley M.A."/>
            <person name="Stajich J.E."/>
            <person name="Spatafora J.W."/>
            <person name="Visel A."/>
            <person name="Grigoriev I.V."/>
        </authorList>
    </citation>
    <scope>NUCLEOTIDE SEQUENCE [LARGE SCALE GENOMIC DNA]</scope>
    <source>
        <strain evidence="3 4">NRRL 2496</strain>
    </source>
</reference>
<dbReference type="Proteomes" id="UP000242180">
    <property type="component" value="Unassembled WGS sequence"/>
</dbReference>
<feature type="compositionally biased region" description="Polar residues" evidence="1">
    <location>
        <begin position="1"/>
        <end position="23"/>
    </location>
</feature>
<feature type="region of interest" description="Disordered" evidence="1">
    <location>
        <begin position="1"/>
        <end position="44"/>
    </location>
</feature>
<accession>A0A1X2HW35</accession>
<proteinExistence type="predicted"/>
<keyword evidence="2" id="KW-0472">Membrane</keyword>
<gene>
    <name evidence="3" type="ORF">BCR43DRAFT_510830</name>
</gene>
<dbReference type="InParanoid" id="A0A1X2HW35"/>
<evidence type="ECO:0000313" key="3">
    <source>
        <dbReference type="EMBL" id="ORZ03822.1"/>
    </source>
</evidence>
<name>A0A1X2HW35_SYNRA</name>
<dbReference type="EMBL" id="MCGN01000001">
    <property type="protein sequence ID" value="ORZ03822.1"/>
    <property type="molecule type" value="Genomic_DNA"/>
</dbReference>
<keyword evidence="2" id="KW-1133">Transmembrane helix</keyword>
<feature type="transmembrane region" description="Helical" evidence="2">
    <location>
        <begin position="107"/>
        <end position="132"/>
    </location>
</feature>
<comment type="caution">
    <text evidence="3">The sequence shown here is derived from an EMBL/GenBank/DDBJ whole genome shotgun (WGS) entry which is preliminary data.</text>
</comment>